<accession>A0A9P5NK63</accession>
<dbReference type="Pfam" id="PF00501">
    <property type="entry name" value="AMP-binding"/>
    <property type="match status" value="1"/>
</dbReference>
<dbReference type="OrthoDB" id="408177at2759"/>
<dbReference type="Gene3D" id="3.30.300.30">
    <property type="match status" value="1"/>
</dbReference>
<dbReference type="NCBIfam" id="TIGR01733">
    <property type="entry name" value="AA-adenyl-dom"/>
    <property type="match status" value="1"/>
</dbReference>
<sequence>MHAKSFPAGIAVVDYHSRAISYGKLDQCSLNFADFLRAKGVRSGTAVCLIAQRSIPQIIAVLAILRAGGVYIPLDGDLLPDASLRNIISDAKPVYVLLSKSCISRGDALKDVSLGCIEDILALTGSFDAVKQPAMSDDEENTPNGADPAYIIYTSGTTGMPKGVVVSHSNVVNLLSTSPGDLHIRRGTKVAQLLNIAFDMCVWETFGCLMNGGTLYLRGPRRRDWINVLKTVDVVISTPSILASHNPADYPNLKVVATAGEMCPQNLADTWARHVIFYNSCGPTEVTIVNTMRKHVPETPISIGQPTPNNNVYILDDQLNPVPLGEPGVMWAGGRGVSRGYLQRPELTEIKFVGDPFQKGGLMYNTGDIGRWRNGQIEHLGRIDDQVKIKGFRVELDGVSSAISTCKGVMSACALLVEDELVGIYTPEDLPAARVNDAVSLVLPRYTLPTRYIALGCLPLTSNGKVDKERLREISRIKCA</sequence>
<evidence type="ECO:0000259" key="5">
    <source>
        <dbReference type="Pfam" id="PF00501"/>
    </source>
</evidence>
<dbReference type="GO" id="GO:0031177">
    <property type="term" value="F:phosphopantetheine binding"/>
    <property type="evidence" value="ECO:0007669"/>
    <property type="project" value="TreeGrafter"/>
</dbReference>
<dbReference type="PROSITE" id="PS00455">
    <property type="entry name" value="AMP_BINDING"/>
    <property type="match status" value="1"/>
</dbReference>
<comment type="caution">
    <text evidence="6">The sequence shown here is derived from an EMBL/GenBank/DDBJ whole genome shotgun (WGS) entry which is preliminary data.</text>
</comment>
<dbReference type="InterPro" id="IPR045851">
    <property type="entry name" value="AMP-bd_C_sf"/>
</dbReference>
<evidence type="ECO:0000256" key="1">
    <source>
        <dbReference type="ARBA" id="ARBA00022450"/>
    </source>
</evidence>
<keyword evidence="1" id="KW-0596">Phosphopantetheine</keyword>
<dbReference type="PANTHER" id="PTHR45527:SF11">
    <property type="entry name" value="NONRIBOSOMAL PEPTIDE SYNTHETASE 5"/>
    <property type="match status" value="1"/>
</dbReference>
<dbReference type="GO" id="GO:0005737">
    <property type="term" value="C:cytoplasm"/>
    <property type="evidence" value="ECO:0007669"/>
    <property type="project" value="TreeGrafter"/>
</dbReference>
<dbReference type="SUPFAM" id="SSF56801">
    <property type="entry name" value="Acetyl-CoA synthetase-like"/>
    <property type="match status" value="1"/>
</dbReference>
<keyword evidence="2" id="KW-0597">Phosphoprotein</keyword>
<dbReference type="GO" id="GO:0016874">
    <property type="term" value="F:ligase activity"/>
    <property type="evidence" value="ECO:0007669"/>
    <property type="project" value="UniProtKB-KW"/>
</dbReference>
<evidence type="ECO:0000256" key="4">
    <source>
        <dbReference type="ARBA" id="ARBA00029454"/>
    </source>
</evidence>
<dbReference type="InterPro" id="IPR000873">
    <property type="entry name" value="AMP-dep_synth/lig_dom"/>
</dbReference>
<dbReference type="AlphaFoldDB" id="A0A9P5NK63"/>
<evidence type="ECO:0000313" key="6">
    <source>
        <dbReference type="EMBL" id="KAF8888382.1"/>
    </source>
</evidence>
<dbReference type="GO" id="GO:0044550">
    <property type="term" value="P:secondary metabolite biosynthetic process"/>
    <property type="evidence" value="ECO:0007669"/>
    <property type="project" value="TreeGrafter"/>
</dbReference>
<keyword evidence="7" id="KW-1185">Reference proteome</keyword>
<dbReference type="GO" id="GO:0043041">
    <property type="term" value="P:amino acid activation for nonribosomal peptide biosynthetic process"/>
    <property type="evidence" value="ECO:0007669"/>
    <property type="project" value="TreeGrafter"/>
</dbReference>
<feature type="domain" description="AMP-dependent synthetase/ligase" evidence="5">
    <location>
        <begin position="2"/>
        <end position="342"/>
    </location>
</feature>
<dbReference type="InterPro" id="IPR042099">
    <property type="entry name" value="ANL_N_sf"/>
</dbReference>
<keyword evidence="3" id="KW-0436">Ligase</keyword>
<dbReference type="PRINTS" id="PR00154">
    <property type="entry name" value="AMPBINDING"/>
</dbReference>
<dbReference type="EMBL" id="JADNYJ010000085">
    <property type="protein sequence ID" value="KAF8888382.1"/>
    <property type="molecule type" value="Genomic_DNA"/>
</dbReference>
<comment type="similarity">
    <text evidence="4">Belongs to the NRP synthetase family.</text>
</comment>
<evidence type="ECO:0000313" key="7">
    <source>
        <dbReference type="Proteomes" id="UP000724874"/>
    </source>
</evidence>
<dbReference type="Proteomes" id="UP000724874">
    <property type="component" value="Unassembled WGS sequence"/>
</dbReference>
<evidence type="ECO:0000256" key="2">
    <source>
        <dbReference type="ARBA" id="ARBA00022553"/>
    </source>
</evidence>
<dbReference type="InterPro" id="IPR010071">
    <property type="entry name" value="AA_adenyl_dom"/>
</dbReference>
<organism evidence="6 7">
    <name type="scientific">Gymnopilus junonius</name>
    <name type="common">Spectacular rustgill mushroom</name>
    <name type="synonym">Gymnopilus spectabilis subsp. junonius</name>
    <dbReference type="NCBI Taxonomy" id="109634"/>
    <lineage>
        <taxon>Eukaryota</taxon>
        <taxon>Fungi</taxon>
        <taxon>Dikarya</taxon>
        <taxon>Basidiomycota</taxon>
        <taxon>Agaricomycotina</taxon>
        <taxon>Agaricomycetes</taxon>
        <taxon>Agaricomycetidae</taxon>
        <taxon>Agaricales</taxon>
        <taxon>Agaricineae</taxon>
        <taxon>Hymenogastraceae</taxon>
        <taxon>Gymnopilus</taxon>
    </lineage>
</organism>
<dbReference type="InterPro" id="IPR020459">
    <property type="entry name" value="AMP-binding"/>
</dbReference>
<dbReference type="Gene3D" id="3.40.50.12780">
    <property type="entry name" value="N-terminal domain of ligase-like"/>
    <property type="match status" value="1"/>
</dbReference>
<protein>
    <submittedName>
        <fullName evidence="6">AMP-binding protein</fullName>
    </submittedName>
</protein>
<name>A0A9P5NK63_GYMJU</name>
<dbReference type="PANTHER" id="PTHR45527">
    <property type="entry name" value="NONRIBOSOMAL PEPTIDE SYNTHETASE"/>
    <property type="match status" value="1"/>
</dbReference>
<evidence type="ECO:0000256" key="3">
    <source>
        <dbReference type="ARBA" id="ARBA00022598"/>
    </source>
</evidence>
<reference evidence="6" key="1">
    <citation type="submission" date="2020-11" db="EMBL/GenBank/DDBJ databases">
        <authorList>
            <consortium name="DOE Joint Genome Institute"/>
            <person name="Ahrendt S."/>
            <person name="Riley R."/>
            <person name="Andreopoulos W."/>
            <person name="LaButti K."/>
            <person name="Pangilinan J."/>
            <person name="Ruiz-duenas F.J."/>
            <person name="Barrasa J.M."/>
            <person name="Sanchez-Garcia M."/>
            <person name="Camarero S."/>
            <person name="Miyauchi S."/>
            <person name="Serrano A."/>
            <person name="Linde D."/>
            <person name="Babiker R."/>
            <person name="Drula E."/>
            <person name="Ayuso-Fernandez I."/>
            <person name="Pacheco R."/>
            <person name="Padilla G."/>
            <person name="Ferreira P."/>
            <person name="Barriuso J."/>
            <person name="Kellner H."/>
            <person name="Castanera R."/>
            <person name="Alfaro M."/>
            <person name="Ramirez L."/>
            <person name="Pisabarro A.G."/>
            <person name="Kuo A."/>
            <person name="Tritt A."/>
            <person name="Lipzen A."/>
            <person name="He G."/>
            <person name="Yan M."/>
            <person name="Ng V."/>
            <person name="Cullen D."/>
            <person name="Martin F."/>
            <person name="Rosso M.-N."/>
            <person name="Henrissat B."/>
            <person name="Hibbett D."/>
            <person name="Martinez A.T."/>
            <person name="Grigoriev I.V."/>
        </authorList>
    </citation>
    <scope>NUCLEOTIDE SEQUENCE</scope>
    <source>
        <strain evidence="6">AH 44721</strain>
    </source>
</reference>
<gene>
    <name evidence="6" type="ORF">CPB84DRAFT_1849623</name>
</gene>
<dbReference type="InterPro" id="IPR020845">
    <property type="entry name" value="AMP-binding_CS"/>
</dbReference>
<proteinExistence type="inferred from homology"/>